<reference evidence="2 3" key="1">
    <citation type="journal article" date="2019" name="Int. J. Syst. Evol. Microbiol.">
        <title>The Global Catalogue of Microorganisms (GCM) 10K type strain sequencing project: providing services to taxonomists for standard genome sequencing and annotation.</title>
        <authorList>
            <consortium name="The Broad Institute Genomics Platform"/>
            <consortium name="The Broad Institute Genome Sequencing Center for Infectious Disease"/>
            <person name="Wu L."/>
            <person name="Ma J."/>
        </authorList>
    </citation>
    <scope>NUCLEOTIDE SEQUENCE [LARGE SCALE GENOMIC DNA]</scope>
    <source>
        <strain evidence="2 3">JCM 15591</strain>
    </source>
</reference>
<protein>
    <submittedName>
        <fullName evidence="2">Uncharacterized protein</fullName>
    </submittedName>
</protein>
<evidence type="ECO:0000313" key="3">
    <source>
        <dbReference type="Proteomes" id="UP001501475"/>
    </source>
</evidence>
<proteinExistence type="predicted"/>
<dbReference type="Proteomes" id="UP001501475">
    <property type="component" value="Unassembled WGS sequence"/>
</dbReference>
<feature type="region of interest" description="Disordered" evidence="1">
    <location>
        <begin position="65"/>
        <end position="86"/>
    </location>
</feature>
<comment type="caution">
    <text evidence="2">The sequence shown here is derived from an EMBL/GenBank/DDBJ whole genome shotgun (WGS) entry which is preliminary data.</text>
</comment>
<keyword evidence="3" id="KW-1185">Reference proteome</keyword>
<sequence length="86" mass="10120">MTMTEQSYERWLLTEAEWLEQEAARLESQADEDEAYSCGSYLMGGTGASSHQYDMDRVERLRQEARDHRATARRYRIDARAQRRTA</sequence>
<organism evidence="2 3">
    <name type="scientific">Nostocoides vanveenii</name>
    <dbReference type="NCBI Taxonomy" id="330835"/>
    <lineage>
        <taxon>Bacteria</taxon>
        <taxon>Bacillati</taxon>
        <taxon>Actinomycetota</taxon>
        <taxon>Actinomycetes</taxon>
        <taxon>Micrococcales</taxon>
        <taxon>Intrasporangiaceae</taxon>
        <taxon>Nostocoides</taxon>
    </lineage>
</organism>
<evidence type="ECO:0000256" key="1">
    <source>
        <dbReference type="SAM" id="MobiDB-lite"/>
    </source>
</evidence>
<accession>A0ABN2KXU9</accession>
<gene>
    <name evidence="2" type="ORF">GCM10009810_29450</name>
</gene>
<name>A0ABN2KXU9_9MICO</name>
<dbReference type="EMBL" id="BAAAPN010000059">
    <property type="protein sequence ID" value="GAA1769068.1"/>
    <property type="molecule type" value="Genomic_DNA"/>
</dbReference>
<dbReference type="RefSeq" id="WP_344067570.1">
    <property type="nucleotide sequence ID" value="NZ_BAAAPN010000059.1"/>
</dbReference>
<evidence type="ECO:0000313" key="2">
    <source>
        <dbReference type="EMBL" id="GAA1769068.1"/>
    </source>
</evidence>